<keyword evidence="3" id="KW-1185">Reference proteome</keyword>
<feature type="compositionally biased region" description="Basic residues" evidence="1">
    <location>
        <begin position="1"/>
        <end position="38"/>
    </location>
</feature>
<gene>
    <name evidence="2" type="ORF">E2C01_028998</name>
</gene>
<proteinExistence type="predicted"/>
<dbReference type="Proteomes" id="UP000324222">
    <property type="component" value="Unassembled WGS sequence"/>
</dbReference>
<accession>A0A5B7ERM4</accession>
<dbReference type="EMBL" id="VSRR010003306">
    <property type="protein sequence ID" value="MPC35573.1"/>
    <property type="molecule type" value="Genomic_DNA"/>
</dbReference>
<evidence type="ECO:0000256" key="1">
    <source>
        <dbReference type="SAM" id="MobiDB-lite"/>
    </source>
</evidence>
<dbReference type="AlphaFoldDB" id="A0A5B7ERM4"/>
<feature type="compositionally biased region" description="Low complexity" evidence="1">
    <location>
        <begin position="39"/>
        <end position="48"/>
    </location>
</feature>
<reference evidence="2 3" key="1">
    <citation type="submission" date="2019-05" db="EMBL/GenBank/DDBJ databases">
        <title>Another draft genome of Portunus trituberculatus and its Hox gene families provides insights of decapod evolution.</title>
        <authorList>
            <person name="Jeong J.-H."/>
            <person name="Song I."/>
            <person name="Kim S."/>
            <person name="Choi T."/>
            <person name="Kim D."/>
            <person name="Ryu S."/>
            <person name="Kim W."/>
        </authorList>
    </citation>
    <scope>NUCLEOTIDE SEQUENCE [LARGE SCALE GENOMIC DNA]</scope>
    <source>
        <tissue evidence="2">Muscle</tissue>
    </source>
</reference>
<organism evidence="2 3">
    <name type="scientific">Portunus trituberculatus</name>
    <name type="common">Swimming crab</name>
    <name type="synonym">Neptunus trituberculatus</name>
    <dbReference type="NCBI Taxonomy" id="210409"/>
    <lineage>
        <taxon>Eukaryota</taxon>
        <taxon>Metazoa</taxon>
        <taxon>Ecdysozoa</taxon>
        <taxon>Arthropoda</taxon>
        <taxon>Crustacea</taxon>
        <taxon>Multicrustacea</taxon>
        <taxon>Malacostraca</taxon>
        <taxon>Eumalacostraca</taxon>
        <taxon>Eucarida</taxon>
        <taxon>Decapoda</taxon>
        <taxon>Pleocyemata</taxon>
        <taxon>Brachyura</taxon>
        <taxon>Eubrachyura</taxon>
        <taxon>Portunoidea</taxon>
        <taxon>Portunidae</taxon>
        <taxon>Portuninae</taxon>
        <taxon>Portunus</taxon>
    </lineage>
</organism>
<protein>
    <submittedName>
        <fullName evidence="2">Uncharacterized protein</fullName>
    </submittedName>
</protein>
<sequence>MKPHHIAPHHTRSNHTTPHHTTPHRTAPHHTTPHHTSPHHTTTSPHAALPSRFPHLRGYGGATFVILCEKARPGRGGRLAGWRLAAVSERGAGHSTTPLTAGRSSPVLSWRLGVLDWEGSTLFTKPPRSAASRSSREHP</sequence>
<comment type="caution">
    <text evidence="2">The sequence shown here is derived from an EMBL/GenBank/DDBJ whole genome shotgun (WGS) entry which is preliminary data.</text>
</comment>
<name>A0A5B7ERM4_PORTR</name>
<evidence type="ECO:0000313" key="2">
    <source>
        <dbReference type="EMBL" id="MPC35573.1"/>
    </source>
</evidence>
<evidence type="ECO:0000313" key="3">
    <source>
        <dbReference type="Proteomes" id="UP000324222"/>
    </source>
</evidence>
<feature type="region of interest" description="Disordered" evidence="1">
    <location>
        <begin position="1"/>
        <end position="54"/>
    </location>
</feature>